<dbReference type="PANTHER" id="PTHR47506:SF1">
    <property type="entry name" value="HTH-TYPE TRANSCRIPTIONAL REGULATOR YJDC"/>
    <property type="match status" value="1"/>
</dbReference>
<protein>
    <submittedName>
        <fullName evidence="6">Helix-turn-helix domain-containing protein</fullName>
    </submittedName>
</protein>
<gene>
    <name evidence="6" type="ORF">ACFQ08_32365</name>
</gene>
<comment type="caution">
    <text evidence="6">The sequence shown here is derived from an EMBL/GenBank/DDBJ whole genome shotgun (WGS) entry which is preliminary data.</text>
</comment>
<reference evidence="7" key="1">
    <citation type="journal article" date="2019" name="Int. J. Syst. Evol. Microbiol.">
        <title>The Global Catalogue of Microorganisms (GCM) 10K type strain sequencing project: providing services to taxonomists for standard genome sequencing and annotation.</title>
        <authorList>
            <consortium name="The Broad Institute Genomics Platform"/>
            <consortium name="The Broad Institute Genome Sequencing Center for Infectious Disease"/>
            <person name="Wu L."/>
            <person name="Ma J."/>
        </authorList>
    </citation>
    <scope>NUCLEOTIDE SEQUENCE [LARGE SCALE GENOMIC DNA]</scope>
    <source>
        <strain evidence="7">CCUG 62974</strain>
    </source>
</reference>
<keyword evidence="7" id="KW-1185">Reference proteome</keyword>
<evidence type="ECO:0000313" key="7">
    <source>
        <dbReference type="Proteomes" id="UP001597024"/>
    </source>
</evidence>
<feature type="DNA-binding region" description="H-T-H motif" evidence="4">
    <location>
        <begin position="31"/>
        <end position="50"/>
    </location>
</feature>
<feature type="domain" description="HTH tetR-type" evidence="5">
    <location>
        <begin position="8"/>
        <end position="68"/>
    </location>
</feature>
<evidence type="ECO:0000256" key="3">
    <source>
        <dbReference type="ARBA" id="ARBA00023163"/>
    </source>
</evidence>
<keyword evidence="1" id="KW-0805">Transcription regulation</keyword>
<dbReference type="Proteomes" id="UP001597024">
    <property type="component" value="Unassembled WGS sequence"/>
</dbReference>
<accession>A0ABW3E224</accession>
<evidence type="ECO:0000256" key="2">
    <source>
        <dbReference type="ARBA" id="ARBA00023125"/>
    </source>
</evidence>
<feature type="non-terminal residue" evidence="6">
    <location>
        <position position="75"/>
    </location>
</feature>
<evidence type="ECO:0000256" key="4">
    <source>
        <dbReference type="PROSITE-ProRule" id="PRU00335"/>
    </source>
</evidence>
<dbReference type="PROSITE" id="PS50977">
    <property type="entry name" value="HTH_TETR_2"/>
    <property type="match status" value="1"/>
</dbReference>
<proteinExistence type="predicted"/>
<dbReference type="InterPro" id="IPR001647">
    <property type="entry name" value="HTH_TetR"/>
</dbReference>
<evidence type="ECO:0000259" key="5">
    <source>
        <dbReference type="PROSITE" id="PS50977"/>
    </source>
</evidence>
<dbReference type="Pfam" id="PF00440">
    <property type="entry name" value="TetR_N"/>
    <property type="match status" value="1"/>
</dbReference>
<dbReference type="Gene3D" id="1.10.357.10">
    <property type="entry name" value="Tetracycline Repressor, domain 2"/>
    <property type="match status" value="1"/>
</dbReference>
<dbReference type="PRINTS" id="PR00455">
    <property type="entry name" value="HTHTETR"/>
</dbReference>
<evidence type="ECO:0000256" key="1">
    <source>
        <dbReference type="ARBA" id="ARBA00023015"/>
    </source>
</evidence>
<keyword evidence="3" id="KW-0804">Transcription</keyword>
<dbReference type="SUPFAM" id="SSF46689">
    <property type="entry name" value="Homeodomain-like"/>
    <property type="match status" value="1"/>
</dbReference>
<dbReference type="PANTHER" id="PTHR47506">
    <property type="entry name" value="TRANSCRIPTIONAL REGULATORY PROTEIN"/>
    <property type="match status" value="1"/>
</dbReference>
<evidence type="ECO:0000313" key="6">
    <source>
        <dbReference type="EMBL" id="MFD0889254.1"/>
    </source>
</evidence>
<dbReference type="EMBL" id="JBHTHX010001733">
    <property type="protein sequence ID" value="MFD0889254.1"/>
    <property type="molecule type" value="Genomic_DNA"/>
</dbReference>
<sequence>MSRAEQREQTRHALLREGRRLFAAEGYGAVGLARIVDAAGVTKGALYHHFDGKAALFRAVLAQVQQEVGRHVAAT</sequence>
<dbReference type="InterPro" id="IPR009057">
    <property type="entry name" value="Homeodomain-like_sf"/>
</dbReference>
<keyword evidence="2 4" id="KW-0238">DNA-binding</keyword>
<name>A0ABW3E224_9ACTN</name>
<organism evidence="6 7">
    <name type="scientific">Streptosporangium algeriense</name>
    <dbReference type="NCBI Taxonomy" id="1682748"/>
    <lineage>
        <taxon>Bacteria</taxon>
        <taxon>Bacillati</taxon>
        <taxon>Actinomycetota</taxon>
        <taxon>Actinomycetes</taxon>
        <taxon>Streptosporangiales</taxon>
        <taxon>Streptosporangiaceae</taxon>
        <taxon>Streptosporangium</taxon>
    </lineage>
</organism>